<gene>
    <name evidence="1" type="ORF">LEP1GSC172_3624</name>
</gene>
<accession>M6VBA8</accession>
<evidence type="ECO:0000313" key="2">
    <source>
        <dbReference type="Proteomes" id="UP000012112"/>
    </source>
</evidence>
<comment type="caution">
    <text evidence="1">The sequence shown here is derived from an EMBL/GenBank/DDBJ whole genome shotgun (WGS) entry which is preliminary data.</text>
</comment>
<dbReference type="AlphaFoldDB" id="M6VBA8"/>
<reference evidence="1 2" key="1">
    <citation type="submission" date="2013-01" db="EMBL/GenBank/DDBJ databases">
        <authorList>
            <person name="Harkins D.M."/>
            <person name="Durkin A.S."/>
            <person name="Brinkac L.M."/>
            <person name="Haft D.H."/>
            <person name="Selengut J.D."/>
            <person name="Sanka R."/>
            <person name="DePew J."/>
            <person name="Purushe J."/>
            <person name="Matthias M.A."/>
            <person name="Vinetz J.M."/>
            <person name="Sutton G.G."/>
            <person name="Nierman W.C."/>
            <person name="Fouts D.E."/>
        </authorList>
    </citation>
    <scope>NUCLEOTIDE SEQUENCE [LARGE SCALE GENOMIC DNA]</scope>
    <source>
        <strain evidence="1 2">HAI1536</strain>
    </source>
</reference>
<organism evidence="1 2">
    <name type="scientific">Leptospira noguchii</name>
    <dbReference type="NCBI Taxonomy" id="28182"/>
    <lineage>
        <taxon>Bacteria</taxon>
        <taxon>Pseudomonadati</taxon>
        <taxon>Spirochaetota</taxon>
        <taxon>Spirochaetia</taxon>
        <taxon>Leptospirales</taxon>
        <taxon>Leptospiraceae</taxon>
        <taxon>Leptospira</taxon>
    </lineage>
</organism>
<proteinExistence type="predicted"/>
<protein>
    <submittedName>
        <fullName evidence="1">Uncharacterized protein</fullName>
    </submittedName>
</protein>
<sequence>MNKFDQTIVLSEFCRNLQNQFSSNLNFSIKPKKNHLIESYIQRAFCFEIKFKALNFTETNKTRPLHKTPLLAALFRFK</sequence>
<name>M6VBA8_9LEPT</name>
<dbReference type="Proteomes" id="UP000012112">
    <property type="component" value="Unassembled WGS sequence"/>
</dbReference>
<dbReference type="EMBL" id="AKWD02000022">
    <property type="protein sequence ID" value="EMO54722.1"/>
    <property type="molecule type" value="Genomic_DNA"/>
</dbReference>
<evidence type="ECO:0000313" key="1">
    <source>
        <dbReference type="EMBL" id="EMO54722.1"/>
    </source>
</evidence>